<dbReference type="PANTHER" id="PTHR33401:SF13">
    <property type="entry name" value="EXPRESSED PROTEIN"/>
    <property type="match status" value="1"/>
</dbReference>
<reference evidence="2 3" key="1">
    <citation type="submission" date="2021-07" db="EMBL/GenBank/DDBJ databases">
        <title>The Aristolochia fimbriata genome: insights into angiosperm evolution, floral development and chemical biosynthesis.</title>
        <authorList>
            <person name="Jiao Y."/>
        </authorList>
    </citation>
    <scope>NUCLEOTIDE SEQUENCE [LARGE SCALE GENOMIC DNA]</scope>
    <source>
        <strain evidence="2">IBCAS-2021</strain>
        <tissue evidence="2">Leaf</tissue>
    </source>
</reference>
<comment type="caution">
    <text evidence="2">The sequence shown here is derived from an EMBL/GenBank/DDBJ whole genome shotgun (WGS) entry which is preliminary data.</text>
</comment>
<dbReference type="Proteomes" id="UP000825729">
    <property type="component" value="Unassembled WGS sequence"/>
</dbReference>
<keyword evidence="3" id="KW-1185">Reference proteome</keyword>
<protein>
    <submittedName>
        <fullName evidence="2">Uncharacterized protein</fullName>
    </submittedName>
</protein>
<feature type="compositionally biased region" description="Basic and acidic residues" evidence="1">
    <location>
        <begin position="108"/>
        <end position="118"/>
    </location>
</feature>
<evidence type="ECO:0000313" key="3">
    <source>
        <dbReference type="Proteomes" id="UP000825729"/>
    </source>
</evidence>
<name>A0AAV7EIG7_ARIFI</name>
<accession>A0AAV7EIG7</accession>
<dbReference type="AlphaFoldDB" id="A0AAV7EIG7"/>
<dbReference type="EMBL" id="JAINDJ010000005">
    <property type="protein sequence ID" value="KAG9447656.1"/>
    <property type="molecule type" value="Genomic_DNA"/>
</dbReference>
<sequence length="232" mass="25823">MANDARKAHAVICFMVSGESIRFILFELTNSINGRREAGDSIPLFEIRVPFVTGFDRNRGLGKQRRTQRREDTVVDYLVLLAQNRCTSLVCSCYAPTRYQSSNSNESGDTHNSKKEDETNNGSTKRSEQHNSNQEAGEGPQSARNNITRGGSGGTEILRQPLSIHAQTLPLKSNLKKTSPGGEEEQLRNGKRRVSWTDAHGKDLAHVQEFQSSSFHDDELEGVRNSCVCVIQ</sequence>
<evidence type="ECO:0000313" key="2">
    <source>
        <dbReference type="EMBL" id="KAG9447656.1"/>
    </source>
</evidence>
<feature type="region of interest" description="Disordered" evidence="1">
    <location>
        <begin position="100"/>
        <end position="193"/>
    </location>
</feature>
<proteinExistence type="predicted"/>
<feature type="compositionally biased region" description="Polar residues" evidence="1">
    <location>
        <begin position="120"/>
        <end position="135"/>
    </location>
</feature>
<gene>
    <name evidence="2" type="ORF">H6P81_013784</name>
</gene>
<organism evidence="2 3">
    <name type="scientific">Aristolochia fimbriata</name>
    <name type="common">White veined hardy Dutchman's pipe vine</name>
    <dbReference type="NCBI Taxonomy" id="158543"/>
    <lineage>
        <taxon>Eukaryota</taxon>
        <taxon>Viridiplantae</taxon>
        <taxon>Streptophyta</taxon>
        <taxon>Embryophyta</taxon>
        <taxon>Tracheophyta</taxon>
        <taxon>Spermatophyta</taxon>
        <taxon>Magnoliopsida</taxon>
        <taxon>Magnoliidae</taxon>
        <taxon>Piperales</taxon>
        <taxon>Aristolochiaceae</taxon>
        <taxon>Aristolochia</taxon>
    </lineage>
</organism>
<evidence type="ECO:0000256" key="1">
    <source>
        <dbReference type="SAM" id="MobiDB-lite"/>
    </source>
</evidence>
<dbReference type="PANTHER" id="PTHR33401">
    <property type="entry name" value="LIGHT-HARVESTING COMPLEX-LIKE PROTEIN OHP2, CHLOROPLASTIC"/>
    <property type="match status" value="1"/>
</dbReference>